<dbReference type="Proteomes" id="UP001165044">
    <property type="component" value="Unassembled WGS sequence"/>
</dbReference>
<proteinExistence type="predicted"/>
<accession>A0ABQ5Q0A3</accession>
<evidence type="ECO:0008006" key="3">
    <source>
        <dbReference type="Google" id="ProtNLM"/>
    </source>
</evidence>
<gene>
    <name evidence="1" type="ORF">GETHED_21850</name>
</gene>
<dbReference type="EMBL" id="BSDC01000003">
    <property type="protein sequence ID" value="GLH67821.1"/>
    <property type="molecule type" value="Genomic_DNA"/>
</dbReference>
<sequence>MRTFFALATLALTLGCSRVSPSEARMLVARYNQVVSEAYRKNDVRLIDEVVGPDAPDGKRLLGLIGVRMDMGLILDARLEALEVTGVEQGKEDLEVRTREQWRYRDVSAATGRQVGEASVDHYEMLYRFSYHKGTWLVEETRFTAPPQVGRKEVPWNIDAKDAHGMMSPPVKEGPKP</sequence>
<evidence type="ECO:0000313" key="2">
    <source>
        <dbReference type="Proteomes" id="UP001165044"/>
    </source>
</evidence>
<dbReference type="RefSeq" id="WP_285609254.1">
    <property type="nucleotide sequence ID" value="NZ_BSDC01000003.1"/>
</dbReference>
<evidence type="ECO:0000313" key="1">
    <source>
        <dbReference type="EMBL" id="GLH67821.1"/>
    </source>
</evidence>
<dbReference type="PROSITE" id="PS51257">
    <property type="entry name" value="PROKAR_LIPOPROTEIN"/>
    <property type="match status" value="1"/>
</dbReference>
<name>A0ABQ5Q0A3_9BACT</name>
<protein>
    <recommendedName>
        <fullName evidence="3">DUF4878 domain-containing protein</fullName>
    </recommendedName>
</protein>
<organism evidence="1 2">
    <name type="scientific">Geothrix edaphica</name>
    <dbReference type="NCBI Taxonomy" id="2927976"/>
    <lineage>
        <taxon>Bacteria</taxon>
        <taxon>Pseudomonadati</taxon>
        <taxon>Acidobacteriota</taxon>
        <taxon>Holophagae</taxon>
        <taxon>Holophagales</taxon>
        <taxon>Holophagaceae</taxon>
        <taxon>Geothrix</taxon>
    </lineage>
</organism>
<reference evidence="1" key="1">
    <citation type="journal article" date="2023" name="Antonie Van Leeuwenhoek">
        <title>Mesoterricola silvestris gen. nov., sp. nov., Mesoterricola sediminis sp. nov., Geothrix oryzae sp. nov., Geothrix edaphica sp. nov., Geothrix rubra sp. nov., and Geothrix limicola sp. nov., six novel members of Acidobacteriota isolated from soils.</title>
        <authorList>
            <person name="Itoh H."/>
            <person name="Sugisawa Y."/>
            <person name="Mise K."/>
            <person name="Xu Z."/>
            <person name="Kuniyasu M."/>
            <person name="Ushijima N."/>
            <person name="Kawano K."/>
            <person name="Kobayashi E."/>
            <person name="Shiratori Y."/>
            <person name="Masuda Y."/>
            <person name="Senoo K."/>
        </authorList>
    </citation>
    <scope>NUCLEOTIDE SEQUENCE</scope>
    <source>
        <strain evidence="1">Red802</strain>
    </source>
</reference>
<keyword evidence="2" id="KW-1185">Reference proteome</keyword>
<comment type="caution">
    <text evidence="1">The sequence shown here is derived from an EMBL/GenBank/DDBJ whole genome shotgun (WGS) entry which is preliminary data.</text>
</comment>